<organism evidence="2 3">
    <name type="scientific">Puccinia sorghi</name>
    <dbReference type="NCBI Taxonomy" id="27349"/>
    <lineage>
        <taxon>Eukaryota</taxon>
        <taxon>Fungi</taxon>
        <taxon>Dikarya</taxon>
        <taxon>Basidiomycota</taxon>
        <taxon>Pucciniomycotina</taxon>
        <taxon>Pucciniomycetes</taxon>
        <taxon>Pucciniales</taxon>
        <taxon>Pucciniaceae</taxon>
        <taxon>Puccinia</taxon>
    </lineage>
</organism>
<proteinExistence type="predicted"/>
<evidence type="ECO:0000313" key="3">
    <source>
        <dbReference type="Proteomes" id="UP000037035"/>
    </source>
</evidence>
<dbReference type="AlphaFoldDB" id="A0A0L6VBI2"/>
<feature type="transmembrane region" description="Helical" evidence="1">
    <location>
        <begin position="241"/>
        <end position="257"/>
    </location>
</feature>
<keyword evidence="1" id="KW-1133">Transmembrane helix</keyword>
<dbReference type="Proteomes" id="UP000037035">
    <property type="component" value="Unassembled WGS sequence"/>
</dbReference>
<protein>
    <submittedName>
        <fullName evidence="2">Uncharacterized protein</fullName>
    </submittedName>
</protein>
<sequence length="354" mass="41979">MRLWIEIRKICDSQNQYLRGNSSLHISFSSFIYLPQKSALLISTSLREVPLMASNNPSLKSPRFLYFYWDQNKPSRHLQEGSKPPLCNRSFWKIDNKIFYLIIILSILFFILISWDITKKTSLIVTSLIVCYSCVECLIYSSLSIANLGMYKGVEAEDNPPVEETPGNSQRGLQEQMFNKFNIFNFEVHPTYPVKILYLGPSKNQNHTDHPGTQISYCKVIFPLIQGHYHLKLSRFPISHYYLLFFASFFVFLKEQINFNICVKTGTSKTLKNKGYIFLGGFWGFYRFWIILRYLYKEECTIRNKRRKIRMFLQARVFRVPSKAKNWRGWWELYLIIRPEMKILKQKNQGLWKV</sequence>
<feature type="transmembrane region" description="Helical" evidence="1">
    <location>
        <begin position="277"/>
        <end position="296"/>
    </location>
</feature>
<feature type="transmembrane region" description="Helical" evidence="1">
    <location>
        <begin position="98"/>
        <end position="117"/>
    </location>
</feature>
<keyword evidence="3" id="KW-1185">Reference proteome</keyword>
<keyword evidence="1" id="KW-0812">Transmembrane</keyword>
<comment type="caution">
    <text evidence="2">The sequence shown here is derived from an EMBL/GenBank/DDBJ whole genome shotgun (WGS) entry which is preliminary data.</text>
</comment>
<feature type="transmembrane region" description="Helical" evidence="1">
    <location>
        <begin position="123"/>
        <end position="143"/>
    </location>
</feature>
<reference evidence="2 3" key="1">
    <citation type="submission" date="2015-08" db="EMBL/GenBank/DDBJ databases">
        <title>Next Generation Sequencing and Analysis of the Genome of Puccinia sorghi L Schw, the Causal Agent of Maize Common Rust.</title>
        <authorList>
            <person name="Rochi L."/>
            <person name="Burguener G."/>
            <person name="Darino M."/>
            <person name="Turjanski A."/>
            <person name="Kreff E."/>
            <person name="Dieguez M.J."/>
            <person name="Sacco F."/>
        </authorList>
    </citation>
    <scope>NUCLEOTIDE SEQUENCE [LARGE SCALE GENOMIC DNA]</scope>
    <source>
        <strain evidence="2 3">RO10H11247</strain>
    </source>
</reference>
<accession>A0A0L6VBI2</accession>
<evidence type="ECO:0000256" key="1">
    <source>
        <dbReference type="SAM" id="Phobius"/>
    </source>
</evidence>
<name>A0A0L6VBI2_9BASI</name>
<keyword evidence="1" id="KW-0472">Membrane</keyword>
<dbReference type="VEuPathDB" id="FungiDB:VP01_1988g2"/>
<dbReference type="EMBL" id="LAVV01006823">
    <property type="protein sequence ID" value="KNZ58151.1"/>
    <property type="molecule type" value="Genomic_DNA"/>
</dbReference>
<gene>
    <name evidence="2" type="ORF">VP01_1988g2</name>
</gene>
<evidence type="ECO:0000313" key="2">
    <source>
        <dbReference type="EMBL" id="KNZ58151.1"/>
    </source>
</evidence>